<dbReference type="Gene3D" id="3.30.750.24">
    <property type="entry name" value="STAS domain"/>
    <property type="match status" value="1"/>
</dbReference>
<comment type="caution">
    <text evidence="3">The sequence shown here is derived from an EMBL/GenBank/DDBJ whole genome shotgun (WGS) entry which is preliminary data.</text>
</comment>
<dbReference type="Proteomes" id="UP000234857">
    <property type="component" value="Unassembled WGS sequence"/>
</dbReference>
<sequence length="456" mass="53259">MDYVEFKIPERYISPLPYKRRANLEELLDKASSTILLDFKDNITIDSTGIYEIMRLNSMAFQKDISIILVNVSDKIFKTIKLLGVHKIIPIFEKKELAIRVLNKISGRSNEILLNIFLFHKDKSISVLLKNILNLYGFGNIYCISDRKNLLKYEEAPDSILIISNNSVESLLMSEIDILQKSFDRIVVSEIFTTLENDITGEAFEIMLEDIMKIFHLHNPSKDKRCVLKDTKINEERSSDDLKEFLHEFLHDISPSLNVFMNARDFLPEDNYFEPEFLDIMETSFDKIRFLIDELSIYLSPEKLIKDKEEIELYDYFNELRKLSEQISQNNKRQFFCTIPNELHHKKININKSSLDHIFINLITNAVKYSRKKVGLQVSYDQEKLEVGVFDDGENIDRLAFLNHDGINYREINNVKDNGNGRGSKIINRLISKNSYKLEVENSIDGKYIKVQIPNE</sequence>
<gene>
    <name evidence="3" type="ORF">C0601_11240</name>
</gene>
<dbReference type="AlphaFoldDB" id="A0A2N5ZBZ8"/>
<dbReference type="SUPFAM" id="SSF55874">
    <property type="entry name" value="ATPase domain of HSP90 chaperone/DNA topoisomerase II/histidine kinase"/>
    <property type="match status" value="1"/>
</dbReference>
<dbReference type="CDD" id="cd07043">
    <property type="entry name" value="STAS_anti-anti-sigma_factors"/>
    <property type="match status" value="1"/>
</dbReference>
<evidence type="ECO:0000313" key="3">
    <source>
        <dbReference type="EMBL" id="PLX16188.1"/>
    </source>
</evidence>
<name>A0A2N5ZBZ8_MUIH1</name>
<evidence type="ECO:0000259" key="1">
    <source>
        <dbReference type="PROSITE" id="PS50109"/>
    </source>
</evidence>
<proteinExistence type="predicted"/>
<protein>
    <recommendedName>
        <fullName evidence="5">Histidine kinase domain-containing protein</fullName>
    </recommendedName>
</protein>
<feature type="domain" description="Histidine kinase" evidence="1">
    <location>
        <begin position="248"/>
        <end position="456"/>
    </location>
</feature>
<reference evidence="3 4" key="1">
    <citation type="submission" date="2017-11" db="EMBL/GenBank/DDBJ databases">
        <title>Genome-resolved metagenomics identifies genetic mobility, metabolic interactions, and unexpected diversity in perchlorate-reducing communities.</title>
        <authorList>
            <person name="Barnum T.P."/>
            <person name="Figueroa I.A."/>
            <person name="Carlstrom C.I."/>
            <person name="Lucas L.N."/>
            <person name="Engelbrektson A.L."/>
            <person name="Coates J.D."/>
        </authorList>
    </citation>
    <scope>NUCLEOTIDE SEQUENCE [LARGE SCALE GENOMIC DNA]</scope>
    <source>
        <strain evidence="3">BM706</strain>
    </source>
</reference>
<dbReference type="Pfam" id="PF02518">
    <property type="entry name" value="HATPase_c"/>
    <property type="match status" value="1"/>
</dbReference>
<organism evidence="3 4">
    <name type="scientific">Muiribacterium halophilum</name>
    <dbReference type="NCBI Taxonomy" id="2053465"/>
    <lineage>
        <taxon>Bacteria</taxon>
        <taxon>Candidatus Muiribacteriota</taxon>
        <taxon>Candidatus Muiribacteriia</taxon>
        <taxon>Candidatus Muiribacteriales</taxon>
        <taxon>Candidatus Muiribacteriaceae</taxon>
        <taxon>Candidatus Muiribacterium</taxon>
    </lineage>
</organism>
<dbReference type="PROSITE" id="PS50109">
    <property type="entry name" value="HIS_KIN"/>
    <property type="match status" value="1"/>
</dbReference>
<dbReference type="EMBL" id="PKTG01000122">
    <property type="protein sequence ID" value="PLX16188.1"/>
    <property type="molecule type" value="Genomic_DNA"/>
</dbReference>
<dbReference type="InterPro" id="IPR002645">
    <property type="entry name" value="STAS_dom"/>
</dbReference>
<dbReference type="SUPFAM" id="SSF52091">
    <property type="entry name" value="SpoIIaa-like"/>
    <property type="match status" value="1"/>
</dbReference>
<evidence type="ECO:0000313" key="4">
    <source>
        <dbReference type="Proteomes" id="UP000234857"/>
    </source>
</evidence>
<accession>A0A2N5ZBZ8</accession>
<dbReference type="InterPro" id="IPR003594">
    <property type="entry name" value="HATPase_dom"/>
</dbReference>
<dbReference type="Pfam" id="PF01740">
    <property type="entry name" value="STAS"/>
    <property type="match status" value="1"/>
</dbReference>
<dbReference type="InterPro" id="IPR036890">
    <property type="entry name" value="HATPase_C_sf"/>
</dbReference>
<evidence type="ECO:0000259" key="2">
    <source>
        <dbReference type="PROSITE" id="PS50801"/>
    </source>
</evidence>
<dbReference type="PROSITE" id="PS50801">
    <property type="entry name" value="STAS"/>
    <property type="match status" value="1"/>
</dbReference>
<evidence type="ECO:0008006" key="5">
    <source>
        <dbReference type="Google" id="ProtNLM"/>
    </source>
</evidence>
<dbReference type="InterPro" id="IPR005467">
    <property type="entry name" value="His_kinase_dom"/>
</dbReference>
<dbReference type="InterPro" id="IPR036513">
    <property type="entry name" value="STAS_dom_sf"/>
</dbReference>
<dbReference type="Gene3D" id="3.30.565.10">
    <property type="entry name" value="Histidine kinase-like ATPase, C-terminal domain"/>
    <property type="match status" value="1"/>
</dbReference>
<feature type="domain" description="STAS" evidence="2">
    <location>
        <begin position="21"/>
        <end position="102"/>
    </location>
</feature>